<evidence type="ECO:0000313" key="4">
    <source>
        <dbReference type="Proteomes" id="UP000469385"/>
    </source>
</evidence>
<dbReference type="InterPro" id="IPR010131">
    <property type="entry name" value="MdtP/NodT-like"/>
</dbReference>
<name>A0A6N8IT56_9BURK</name>
<comment type="subcellular location">
    <subcellularLocation>
        <location evidence="2">Cell membrane</location>
        <topology evidence="2">Lipid-anchor</topology>
    </subcellularLocation>
</comment>
<sequence>MTRLRNWRLAPLAAALLAGCSFIPTYERPAAPVPAAYGHPSATEGLPAAQLEWQQFFTDPHLRELITVSLSDNRDLRVAIASVEQARAQYDIRNADRYPTIGAAAAATRQPNTNGNGQQVTLYTAGLALATWELDFFGRVAALSQTALAQFLATEEGRKSAQTILVSAVANTWLAVVADEELLTFTRQTLDTREETFRLTKLRFDNGVSSELDLRQAQSLVESSRAALAQQERQRSLDINALSLLIGRPLPPDYRSGTTMATVLLADVPAGMPSDVIASRPDVRAAEQQLLAANANIGAARAAFFPRITLTASAGRASSQLSGLFDSTGVWAYTVAPQLLLPIFDAGRNQAGLASANATRDIAVAQYERSIQVAFREVSDALAGRLTLLDQLQALINVAEAETVRSRLLQLRYNAGVSSSLDLLDAQRALFTARTAEIQTRLLRLQNQVQLYRALGGGWTDTAVSAR</sequence>
<dbReference type="AlphaFoldDB" id="A0A6N8IT56"/>
<accession>A0A6N8IT56</accession>
<dbReference type="Gene3D" id="2.20.200.10">
    <property type="entry name" value="Outer membrane efflux proteins (OEP)"/>
    <property type="match status" value="1"/>
</dbReference>
<feature type="chain" id="PRO_5027148458" evidence="2">
    <location>
        <begin position="24"/>
        <end position="467"/>
    </location>
</feature>
<gene>
    <name evidence="3" type="ORF">GON04_07925</name>
</gene>
<dbReference type="EMBL" id="WSEL01000003">
    <property type="protein sequence ID" value="MVQ29370.1"/>
    <property type="molecule type" value="Genomic_DNA"/>
</dbReference>
<evidence type="ECO:0000256" key="1">
    <source>
        <dbReference type="ARBA" id="ARBA00007613"/>
    </source>
</evidence>
<evidence type="ECO:0000256" key="2">
    <source>
        <dbReference type="RuleBase" id="RU362097"/>
    </source>
</evidence>
<dbReference type="RefSeq" id="WP_157397378.1">
    <property type="nucleotide sequence ID" value="NZ_WSEL01000003.1"/>
</dbReference>
<feature type="signal peptide" evidence="2">
    <location>
        <begin position="1"/>
        <end position="23"/>
    </location>
</feature>
<dbReference type="NCBIfam" id="TIGR01845">
    <property type="entry name" value="outer_NodT"/>
    <property type="match status" value="1"/>
</dbReference>
<dbReference type="GO" id="GO:0015562">
    <property type="term" value="F:efflux transmembrane transporter activity"/>
    <property type="evidence" value="ECO:0007669"/>
    <property type="project" value="InterPro"/>
</dbReference>
<dbReference type="Gene3D" id="1.20.1600.10">
    <property type="entry name" value="Outer membrane efflux proteins (OEP)"/>
    <property type="match status" value="1"/>
</dbReference>
<dbReference type="Pfam" id="PF02321">
    <property type="entry name" value="OEP"/>
    <property type="match status" value="2"/>
</dbReference>
<evidence type="ECO:0000313" key="3">
    <source>
        <dbReference type="EMBL" id="MVQ29370.1"/>
    </source>
</evidence>
<dbReference type="Proteomes" id="UP000469385">
    <property type="component" value="Unassembled WGS sequence"/>
</dbReference>
<protein>
    <submittedName>
        <fullName evidence="3">Efflux transporter outer membrane subunit</fullName>
    </submittedName>
</protein>
<dbReference type="GO" id="GO:0005886">
    <property type="term" value="C:plasma membrane"/>
    <property type="evidence" value="ECO:0007669"/>
    <property type="project" value="UniProtKB-SubCell"/>
</dbReference>
<reference evidence="3 4" key="1">
    <citation type="submission" date="2019-12" db="EMBL/GenBank/DDBJ databases">
        <authorList>
            <person name="Huq M.A."/>
        </authorList>
    </citation>
    <scope>NUCLEOTIDE SEQUENCE [LARGE SCALE GENOMIC DNA]</scope>
    <source>
        <strain evidence="3 4">MAH-25</strain>
    </source>
</reference>
<dbReference type="PANTHER" id="PTHR30203">
    <property type="entry name" value="OUTER MEMBRANE CATION EFFLUX PROTEIN"/>
    <property type="match status" value="1"/>
</dbReference>
<keyword evidence="2" id="KW-0732">Signal</keyword>
<dbReference type="PANTHER" id="PTHR30203:SF32">
    <property type="entry name" value="CATION EFFLUX SYSTEM PROTEIN CUSC"/>
    <property type="match status" value="1"/>
</dbReference>
<dbReference type="SUPFAM" id="SSF56954">
    <property type="entry name" value="Outer membrane efflux proteins (OEP)"/>
    <property type="match status" value="1"/>
</dbReference>
<organism evidence="3 4">
    <name type="scientific">Ramlibacter pinisoli</name>
    <dbReference type="NCBI Taxonomy" id="2682844"/>
    <lineage>
        <taxon>Bacteria</taxon>
        <taxon>Pseudomonadati</taxon>
        <taxon>Pseudomonadota</taxon>
        <taxon>Betaproteobacteria</taxon>
        <taxon>Burkholderiales</taxon>
        <taxon>Comamonadaceae</taxon>
        <taxon>Ramlibacter</taxon>
    </lineage>
</organism>
<comment type="caution">
    <text evidence="3">The sequence shown here is derived from an EMBL/GenBank/DDBJ whole genome shotgun (WGS) entry which is preliminary data.</text>
</comment>
<keyword evidence="2" id="KW-0449">Lipoprotein</keyword>
<keyword evidence="4" id="KW-1185">Reference proteome</keyword>
<proteinExistence type="inferred from homology"/>
<keyword evidence="2" id="KW-1134">Transmembrane beta strand</keyword>
<keyword evidence="2" id="KW-0812">Transmembrane</keyword>
<keyword evidence="2" id="KW-0564">Palmitate</keyword>
<keyword evidence="2" id="KW-0472">Membrane</keyword>
<dbReference type="InterPro" id="IPR003423">
    <property type="entry name" value="OMP_efflux"/>
</dbReference>
<comment type="similarity">
    <text evidence="1 2">Belongs to the outer membrane factor (OMF) (TC 1.B.17) family.</text>
</comment>
<dbReference type="PROSITE" id="PS51257">
    <property type="entry name" value="PROKAR_LIPOPROTEIN"/>
    <property type="match status" value="1"/>
</dbReference>